<name>A0ABU6ZIF4_9FABA</name>
<reference evidence="3 4" key="1">
    <citation type="journal article" date="2023" name="Plants (Basel)">
        <title>Bridging the Gap: Combining Genomics and Transcriptomics Approaches to Understand Stylosanthes scabra, an Orphan Legume from the Brazilian Caatinga.</title>
        <authorList>
            <person name="Ferreira-Neto J.R.C."/>
            <person name="da Silva M.D."/>
            <person name="Binneck E."/>
            <person name="de Melo N.F."/>
            <person name="da Silva R.H."/>
            <person name="de Melo A.L.T.M."/>
            <person name="Pandolfi V."/>
            <person name="Bustamante F.O."/>
            <person name="Brasileiro-Vidal A.C."/>
            <person name="Benko-Iseppon A.M."/>
        </authorList>
    </citation>
    <scope>NUCLEOTIDE SEQUENCE [LARGE SCALE GENOMIC DNA]</scope>
    <source>
        <tissue evidence="3">Leaves</tissue>
    </source>
</reference>
<accession>A0ABU6ZIF4</accession>
<proteinExistence type="predicted"/>
<keyword evidence="2" id="KW-1133">Transmembrane helix</keyword>
<organism evidence="3 4">
    <name type="scientific">Stylosanthes scabra</name>
    <dbReference type="NCBI Taxonomy" id="79078"/>
    <lineage>
        <taxon>Eukaryota</taxon>
        <taxon>Viridiplantae</taxon>
        <taxon>Streptophyta</taxon>
        <taxon>Embryophyta</taxon>
        <taxon>Tracheophyta</taxon>
        <taxon>Spermatophyta</taxon>
        <taxon>Magnoliopsida</taxon>
        <taxon>eudicotyledons</taxon>
        <taxon>Gunneridae</taxon>
        <taxon>Pentapetalae</taxon>
        <taxon>rosids</taxon>
        <taxon>fabids</taxon>
        <taxon>Fabales</taxon>
        <taxon>Fabaceae</taxon>
        <taxon>Papilionoideae</taxon>
        <taxon>50 kb inversion clade</taxon>
        <taxon>dalbergioids sensu lato</taxon>
        <taxon>Dalbergieae</taxon>
        <taxon>Pterocarpus clade</taxon>
        <taxon>Stylosanthes</taxon>
    </lineage>
</organism>
<comment type="caution">
    <text evidence="3">The sequence shown here is derived from an EMBL/GenBank/DDBJ whole genome shotgun (WGS) entry which is preliminary data.</text>
</comment>
<sequence length="191" mass="19893">MSVRRHRSVKGTGVASPAPHFHAKQPRHSNAPSPFASFTTTSNPSLLYTFPSLLSHSSSNTITSSYLKNLSKSPPKPITIMSDQTRTGGASYGGGGTYGSSYGGAGSYGGGGSYGSSYGHGSSYDPNVNQPVRQTIKFMTASTIGVSFLLLSGLILTGTVIGVIADKARDVKERAKDYAGTGRTQEGTQGY</sequence>
<feature type="compositionally biased region" description="Polar residues" evidence="1">
    <location>
        <begin position="28"/>
        <end position="37"/>
    </location>
</feature>
<keyword evidence="2" id="KW-0812">Transmembrane</keyword>
<evidence type="ECO:0000256" key="2">
    <source>
        <dbReference type="SAM" id="Phobius"/>
    </source>
</evidence>
<protein>
    <submittedName>
        <fullName evidence="3">Uncharacterized protein</fullName>
    </submittedName>
</protein>
<gene>
    <name evidence="3" type="ORF">PIB30_057612</name>
</gene>
<keyword evidence="4" id="KW-1185">Reference proteome</keyword>
<feature type="transmembrane region" description="Helical" evidence="2">
    <location>
        <begin position="143"/>
        <end position="165"/>
    </location>
</feature>
<dbReference type="Proteomes" id="UP001341840">
    <property type="component" value="Unassembled WGS sequence"/>
</dbReference>
<evidence type="ECO:0000256" key="1">
    <source>
        <dbReference type="SAM" id="MobiDB-lite"/>
    </source>
</evidence>
<feature type="region of interest" description="Disordered" evidence="1">
    <location>
        <begin position="1"/>
        <end position="37"/>
    </location>
</feature>
<dbReference type="EMBL" id="JASCZI010272334">
    <property type="protein sequence ID" value="MED6221736.1"/>
    <property type="molecule type" value="Genomic_DNA"/>
</dbReference>
<evidence type="ECO:0000313" key="4">
    <source>
        <dbReference type="Proteomes" id="UP001341840"/>
    </source>
</evidence>
<evidence type="ECO:0000313" key="3">
    <source>
        <dbReference type="EMBL" id="MED6221736.1"/>
    </source>
</evidence>
<keyword evidence="2" id="KW-0472">Membrane</keyword>